<feature type="non-terminal residue" evidence="7">
    <location>
        <position position="1"/>
    </location>
</feature>
<dbReference type="InterPro" id="IPR013272">
    <property type="entry name" value="Vps72/YL1_C"/>
</dbReference>
<protein>
    <recommendedName>
        <fullName evidence="3">Vacuolar protein sorting-associated protein 72 homolog</fullName>
    </recommendedName>
    <alternativeName>
        <fullName evidence="4">Transcription factor-like 1</fullName>
    </alternativeName>
</protein>
<reference evidence="7 8" key="1">
    <citation type="journal article" date="2018" name="Nat. Ecol. Evol.">
        <title>Shark genomes provide insights into elasmobranch evolution and the origin of vertebrates.</title>
        <authorList>
            <person name="Hara Y"/>
            <person name="Yamaguchi K"/>
            <person name="Onimaru K"/>
            <person name="Kadota M"/>
            <person name="Koyanagi M"/>
            <person name="Keeley SD"/>
            <person name="Tatsumi K"/>
            <person name="Tanaka K"/>
            <person name="Motone F"/>
            <person name="Kageyama Y"/>
            <person name="Nozu R"/>
            <person name="Adachi N"/>
            <person name="Nishimura O"/>
            <person name="Nakagawa R"/>
            <person name="Tanegashima C"/>
            <person name="Kiyatake I"/>
            <person name="Matsumoto R"/>
            <person name="Murakumo K"/>
            <person name="Nishida K"/>
            <person name="Terakita A"/>
            <person name="Kuratani S"/>
            <person name="Sato K"/>
            <person name="Hyodo S Kuraku.S."/>
        </authorList>
    </citation>
    <scope>NUCLEOTIDE SEQUENCE [LARGE SCALE GENOMIC DNA]</scope>
</reference>
<dbReference type="Pfam" id="PF05764">
    <property type="entry name" value="YL1"/>
    <property type="match status" value="1"/>
</dbReference>
<evidence type="ECO:0000256" key="5">
    <source>
        <dbReference type="SAM" id="MobiDB-lite"/>
    </source>
</evidence>
<keyword evidence="8" id="KW-1185">Reference proteome</keyword>
<comment type="caution">
    <text evidence="7">The sequence shown here is derived from an EMBL/GenBank/DDBJ whole genome shotgun (WGS) entry which is preliminary data.</text>
</comment>
<proteinExistence type="inferred from homology"/>
<gene>
    <name evidence="7" type="ORF">chiPu_0029030</name>
</gene>
<dbReference type="PANTHER" id="PTHR13275:SF4">
    <property type="entry name" value="VACUOLAR PROTEIN SORTING-ASSOCIATED PROTEIN 72 HOMOLOG"/>
    <property type="match status" value="1"/>
</dbReference>
<evidence type="ECO:0000256" key="2">
    <source>
        <dbReference type="ARBA" id="ARBA00006832"/>
    </source>
</evidence>
<evidence type="ECO:0000256" key="3">
    <source>
        <dbReference type="ARBA" id="ARBA00020000"/>
    </source>
</evidence>
<comment type="function">
    <text evidence="1">Deposition-and-exchange histone chaperone specific for H2AZ1, specifically chaperones H2AZ1 and deposits it into nucleosomes. As component of the SRCAP complex, mediates the ATP-dependent exchange of histone H2AZ1/H2B dimers for nucleosomal H2A/H2B, leading to transcriptional regulation of selected genes by chromatin remodeling.</text>
</comment>
<accession>A0A401TQ41</accession>
<evidence type="ECO:0000313" key="8">
    <source>
        <dbReference type="Proteomes" id="UP000287033"/>
    </source>
</evidence>
<name>A0A401TQ41_CHIPU</name>
<organism evidence="7 8">
    <name type="scientific">Chiloscyllium punctatum</name>
    <name type="common">Brownbanded bambooshark</name>
    <name type="synonym">Hemiscyllium punctatum</name>
    <dbReference type="NCBI Taxonomy" id="137246"/>
    <lineage>
        <taxon>Eukaryota</taxon>
        <taxon>Metazoa</taxon>
        <taxon>Chordata</taxon>
        <taxon>Craniata</taxon>
        <taxon>Vertebrata</taxon>
        <taxon>Chondrichthyes</taxon>
        <taxon>Elasmobranchii</taxon>
        <taxon>Galeomorphii</taxon>
        <taxon>Galeoidea</taxon>
        <taxon>Orectolobiformes</taxon>
        <taxon>Hemiscylliidae</taxon>
        <taxon>Chiloscyllium</taxon>
    </lineage>
</organism>
<dbReference type="Proteomes" id="UP000287033">
    <property type="component" value="Unassembled WGS sequence"/>
</dbReference>
<feature type="region of interest" description="Disordered" evidence="5">
    <location>
        <begin position="218"/>
        <end position="247"/>
    </location>
</feature>
<dbReference type="SMART" id="SM00993">
    <property type="entry name" value="YL1_C"/>
    <property type="match status" value="1"/>
</dbReference>
<sequence>PPPPPPPSPAPPPGGRKSVRQSTTEHTRLTYLRVQERQVQPRRLRRAPHAESRPLSQEELLAEARLTEEINLRSLENYERLEADKRRQGLKKRQCVGPTVRFHSLTMPLITEVTVKEETVDVEGLEPPPSSSSALSVLAPVGRCLRNLVTFSDDATFERFFPPRPAPPRPPARELCPVTHRPALYRDPITDIPYASTRAFKIIREAYKKYITAHGLPSPAPGTGSAQMEAGARGRQKIIIKQAVPPS</sequence>
<feature type="domain" description="Vps72/YL1 C-terminal" evidence="6">
    <location>
        <begin position="174"/>
        <end position="203"/>
    </location>
</feature>
<dbReference type="Pfam" id="PF08265">
    <property type="entry name" value="YL1_C"/>
    <property type="match status" value="1"/>
</dbReference>
<dbReference type="GO" id="GO:0005634">
    <property type="term" value="C:nucleus"/>
    <property type="evidence" value="ECO:0007669"/>
    <property type="project" value="TreeGrafter"/>
</dbReference>
<dbReference type="STRING" id="137246.A0A401TQ41"/>
<dbReference type="InterPro" id="IPR046757">
    <property type="entry name" value="YL1_N"/>
</dbReference>
<dbReference type="PANTHER" id="PTHR13275">
    <property type="entry name" value="YL-1 PROTEIN TRANSCRIPTION FACTOR-LIKE 1"/>
    <property type="match status" value="1"/>
</dbReference>
<feature type="compositionally biased region" description="Pro residues" evidence="5">
    <location>
        <begin position="1"/>
        <end position="14"/>
    </location>
</feature>
<evidence type="ECO:0000256" key="1">
    <source>
        <dbReference type="ARBA" id="ARBA00002050"/>
    </source>
</evidence>
<evidence type="ECO:0000313" key="7">
    <source>
        <dbReference type="EMBL" id="GCC44764.1"/>
    </source>
</evidence>
<comment type="similarity">
    <text evidence="2">Belongs to the VPS72/YL1 family.</text>
</comment>
<dbReference type="EMBL" id="BEZZ01146544">
    <property type="protein sequence ID" value="GCC44764.1"/>
    <property type="molecule type" value="Genomic_DNA"/>
</dbReference>
<dbReference type="OrthoDB" id="78296at2759"/>
<feature type="region of interest" description="Disordered" evidence="5">
    <location>
        <begin position="1"/>
        <end position="58"/>
    </location>
</feature>
<evidence type="ECO:0000259" key="6">
    <source>
        <dbReference type="SMART" id="SM00993"/>
    </source>
</evidence>
<evidence type="ECO:0000256" key="4">
    <source>
        <dbReference type="ARBA" id="ARBA00032814"/>
    </source>
</evidence>
<dbReference type="AlphaFoldDB" id="A0A401TQ41"/>
<dbReference type="OMA" id="CHREWPL"/>